<dbReference type="Proteomes" id="UP000304864">
    <property type="component" value="Chromosome"/>
</dbReference>
<reference evidence="2 3" key="1">
    <citation type="submission" date="2019-05" db="EMBL/GenBank/DDBJ databases">
        <title>Thiomicrorhabdus sediminis sp. nov, a novel sulfur-oxidizing bacterium isolated from coastal sediment.</title>
        <authorList>
            <person name="Liu X."/>
        </authorList>
    </citation>
    <scope>NUCLEOTIDE SEQUENCE [LARGE SCALE GENOMIC DNA]</scope>
    <source>
        <strain evidence="2 3">G1</strain>
    </source>
</reference>
<dbReference type="OrthoDB" id="5296954at2"/>
<evidence type="ECO:0000313" key="2">
    <source>
        <dbReference type="EMBL" id="QCU89913.1"/>
    </source>
</evidence>
<evidence type="ECO:0000313" key="3">
    <source>
        <dbReference type="Proteomes" id="UP000304864"/>
    </source>
</evidence>
<keyword evidence="1" id="KW-0732">Signal</keyword>
<accession>A0A4V1HHR2</accession>
<protein>
    <submittedName>
        <fullName evidence="2">DUF3833 domain-containing protein</fullName>
    </submittedName>
</protein>
<name>A0A4V1HHR2_9GAMM</name>
<evidence type="ECO:0000256" key="1">
    <source>
        <dbReference type="SAM" id="SignalP"/>
    </source>
</evidence>
<keyword evidence="3" id="KW-1185">Reference proteome</keyword>
<dbReference type="RefSeq" id="WP_138564590.1">
    <property type="nucleotide sequence ID" value="NZ_CP040602.1"/>
</dbReference>
<feature type="signal peptide" evidence="1">
    <location>
        <begin position="1"/>
        <end position="20"/>
    </location>
</feature>
<dbReference type="EMBL" id="CP040602">
    <property type="protein sequence ID" value="QCU89913.1"/>
    <property type="molecule type" value="Genomic_DNA"/>
</dbReference>
<gene>
    <name evidence="2" type="ORF">FE785_04310</name>
</gene>
<dbReference type="AlphaFoldDB" id="A0A4V1HHR2"/>
<feature type="chain" id="PRO_5020372954" evidence="1">
    <location>
        <begin position="21"/>
        <end position="181"/>
    </location>
</feature>
<sequence length="181" mass="21014">MKIQSIKVLLALATMTLLQGCSSMNVDMYQNEKPQLDLFSYFDGYTKAYGQFQNRSGQLIRRFEVDIQGSINKQAEQLKLDESFVYHDGEKQTRVWYIDRAGDKRYSGKADDVIGQANGKVAGNAFRWQYTLDLPYKNGTIHVQFDDWMYLHNDKIMLNRAEVTKWGFKVGEVTLVFIKQE</sequence>
<dbReference type="InterPro" id="IPR024409">
    <property type="entry name" value="DUF3833"/>
</dbReference>
<dbReference type="Pfam" id="PF12915">
    <property type="entry name" value="DUF3833"/>
    <property type="match status" value="1"/>
</dbReference>
<dbReference type="PROSITE" id="PS51257">
    <property type="entry name" value="PROKAR_LIPOPROTEIN"/>
    <property type="match status" value="1"/>
</dbReference>
<proteinExistence type="predicted"/>
<organism evidence="2 3">
    <name type="scientific">Thiomicrorhabdus sediminis</name>
    <dbReference type="NCBI Taxonomy" id="2580412"/>
    <lineage>
        <taxon>Bacteria</taxon>
        <taxon>Pseudomonadati</taxon>
        <taxon>Pseudomonadota</taxon>
        <taxon>Gammaproteobacteria</taxon>
        <taxon>Thiotrichales</taxon>
        <taxon>Piscirickettsiaceae</taxon>
        <taxon>Thiomicrorhabdus</taxon>
    </lineage>
</organism>
<dbReference type="KEGG" id="thig:FE785_04310"/>